<dbReference type="Proteomes" id="UP000790787">
    <property type="component" value="Chromosome 23"/>
</dbReference>
<dbReference type="InterPro" id="IPR036691">
    <property type="entry name" value="Endo/exonu/phosph_ase_sf"/>
</dbReference>
<sequence length="519" mass="60158">MELTWIVGGDFNVILSEEEKIGGLPVYPSEYENFAFCVNSSRLIDLGYKESPFTWWNGRPNAECIFKRLDRILVNLPFQNLFPSIEMEHLIRTGSDHAPLLIICGENTTHLDQLAKEVVDFFQNQFSQEGDPTSYDLLSNVTSMVSMEQNIELCRMPIIEEVKRALFALSGDSESGPDGFTRIFYQECWDIVGENIFNMLQIFYSGAPLPKSVTHTNLVLLPKKVLVSTFSDLRPISLSNFINKIISRVIHDRLEKILPSLISSNQSGFVKRKTIFENILLTQKIIIDIRLRGKPANVVIKLDMAKAYDRTDPLNHLAYVDDIIIFVSADPYSIEKGGGVLDPPHNVLEYLHKTFARFFWSNKEEGRSKHWKKWLNISLPKEEGGLGFRSIFHISKDLFAKLWWKFRTTKSIWSNFMWNKYCKKELPIVVQFRQGSHVWKKMLEVREEVENDILWEMNRGSTDVWHDKWTGLGALYHVVPQYFPINEEFQEVAELRDQDSSGSIIPCRTYKARSALQWR</sequence>
<evidence type="ECO:0000313" key="2">
    <source>
        <dbReference type="Proteomes" id="UP000790787"/>
    </source>
</evidence>
<keyword evidence="2" id="KW-1185">Reference proteome</keyword>
<protein>
    <submittedName>
        <fullName evidence="3">Uncharacterized protein LOC107808707</fullName>
    </submittedName>
</protein>
<dbReference type="AlphaFoldDB" id="A0A1S4BIP0"/>
<dbReference type="Pfam" id="PF00078">
    <property type="entry name" value="RVT_1"/>
    <property type="match status" value="1"/>
</dbReference>
<dbReference type="PANTHER" id="PTHR46890:SF48">
    <property type="entry name" value="RNA-DIRECTED DNA POLYMERASE"/>
    <property type="match status" value="1"/>
</dbReference>
<dbReference type="KEGG" id="nta:107808707"/>
<dbReference type="SUPFAM" id="SSF56219">
    <property type="entry name" value="DNase I-like"/>
    <property type="match status" value="1"/>
</dbReference>
<dbReference type="OMA" id="CGENTTH"/>
<gene>
    <name evidence="3" type="primary">LOC107808707</name>
</gene>
<dbReference type="PANTHER" id="PTHR46890">
    <property type="entry name" value="NON-LTR RETROLELEMENT REVERSE TRANSCRIPTASE-LIKE PROTEIN-RELATED"/>
    <property type="match status" value="1"/>
</dbReference>
<dbReference type="InterPro" id="IPR052343">
    <property type="entry name" value="Retrotransposon-Effector_Assoc"/>
</dbReference>
<dbReference type="PaxDb" id="4097-A0A1S4BIP0"/>
<dbReference type="InterPro" id="IPR043502">
    <property type="entry name" value="DNA/RNA_pol_sf"/>
</dbReference>
<evidence type="ECO:0000259" key="1">
    <source>
        <dbReference type="Pfam" id="PF00078"/>
    </source>
</evidence>
<dbReference type="RefSeq" id="XP_016488731.1">
    <property type="nucleotide sequence ID" value="XM_016633245.1"/>
</dbReference>
<organism evidence="2 3">
    <name type="scientific">Nicotiana tabacum</name>
    <name type="common">Common tobacco</name>
    <dbReference type="NCBI Taxonomy" id="4097"/>
    <lineage>
        <taxon>Eukaryota</taxon>
        <taxon>Viridiplantae</taxon>
        <taxon>Streptophyta</taxon>
        <taxon>Embryophyta</taxon>
        <taxon>Tracheophyta</taxon>
        <taxon>Spermatophyta</taxon>
        <taxon>Magnoliopsida</taxon>
        <taxon>eudicotyledons</taxon>
        <taxon>Gunneridae</taxon>
        <taxon>Pentapetalae</taxon>
        <taxon>asterids</taxon>
        <taxon>lamiids</taxon>
        <taxon>Solanales</taxon>
        <taxon>Solanaceae</taxon>
        <taxon>Nicotianoideae</taxon>
        <taxon>Nicotianeae</taxon>
        <taxon>Nicotiana</taxon>
    </lineage>
</organism>
<dbReference type="GeneID" id="107808707"/>
<feature type="domain" description="Reverse transcriptase" evidence="1">
    <location>
        <begin position="225"/>
        <end position="310"/>
    </location>
</feature>
<dbReference type="OrthoDB" id="1938551at2759"/>
<dbReference type="SUPFAM" id="SSF56672">
    <property type="entry name" value="DNA/RNA polymerases"/>
    <property type="match status" value="1"/>
</dbReference>
<reference evidence="3" key="2">
    <citation type="submission" date="2025-08" db="UniProtKB">
        <authorList>
            <consortium name="RefSeq"/>
        </authorList>
    </citation>
    <scope>IDENTIFICATION</scope>
    <source>
        <tissue evidence="3">Leaf</tissue>
    </source>
</reference>
<accession>A0A1S4BIP0</accession>
<reference evidence="2" key="1">
    <citation type="journal article" date="2014" name="Nat. Commun.">
        <title>The tobacco genome sequence and its comparison with those of tomato and potato.</title>
        <authorList>
            <person name="Sierro N."/>
            <person name="Battey J.N."/>
            <person name="Ouadi S."/>
            <person name="Bakaher N."/>
            <person name="Bovet L."/>
            <person name="Willig A."/>
            <person name="Goepfert S."/>
            <person name="Peitsch M.C."/>
            <person name="Ivanov N.V."/>
        </authorList>
    </citation>
    <scope>NUCLEOTIDE SEQUENCE [LARGE SCALE GENOMIC DNA]</scope>
</reference>
<proteinExistence type="predicted"/>
<dbReference type="Gene3D" id="3.60.10.10">
    <property type="entry name" value="Endonuclease/exonuclease/phosphatase"/>
    <property type="match status" value="1"/>
</dbReference>
<evidence type="ECO:0000313" key="3">
    <source>
        <dbReference type="RefSeq" id="XP_016488731.1"/>
    </source>
</evidence>
<dbReference type="InterPro" id="IPR000477">
    <property type="entry name" value="RT_dom"/>
</dbReference>
<name>A0A1S4BIP0_TOBAC</name>